<dbReference type="EMBL" id="JN036606">
    <property type="protein sequence ID" value="AEJ34750.1"/>
    <property type="molecule type" value="Genomic_DNA"/>
</dbReference>
<sequence length="291" mass="34154">MPKYDIKFYNIMRILRYVSDLHLEYIDCIDGKSALNSLWDFKKDPNDIYYLALLGDIGNPFDKSIKKFFQKISPIYDKIFYVPGNHEYYNLNKPYRSIDDFNSQLKNMCQEFPNIILMNNEIYELDDISFIGSTLWSNISESKSNHISKSINDYHLIKKIDNNKLTKITIDDTNKWNTESIDYILNQLKNSIKPLIILTHHAPLFSDNILGNYTADPCYINSLNNEAFHNDLSKILNQPIIAWLYGHTHYTSKFIYNGIIIATNQLGYSHERNNFNPYAYIDIDQLLIDNL</sequence>
<dbReference type="PANTHER" id="PTHR37844:SF1">
    <property type="entry name" value="CALCINEURIN-LIKE PHOSPHOESTERASE DOMAIN-CONTAINING PROTEIN"/>
    <property type="match status" value="1"/>
</dbReference>
<evidence type="ECO:0000313" key="2">
    <source>
        <dbReference type="EMBL" id="AEJ34750.1"/>
    </source>
</evidence>
<feature type="domain" description="Calcineurin-like phosphoesterase" evidence="1">
    <location>
        <begin position="18"/>
        <end position="249"/>
    </location>
</feature>
<organismHost>
    <name type="scientific">Acanthamoeba polyphaga</name>
    <name type="common">Amoeba</name>
    <dbReference type="NCBI Taxonomy" id="5757"/>
</organismHost>
<evidence type="ECO:0000259" key="1">
    <source>
        <dbReference type="Pfam" id="PF00149"/>
    </source>
</evidence>
<name>F8V646_MIMIV</name>
<protein>
    <submittedName>
        <fullName evidence="2">Uncharacterized protein L509</fullName>
    </submittedName>
</protein>
<dbReference type="Proteomes" id="UP000240552">
    <property type="component" value="Segment"/>
</dbReference>
<gene>
    <name evidence="2" type="primary">L509</name>
    <name evidence="2" type="ORF">MIMI_L509</name>
</gene>
<dbReference type="PANTHER" id="PTHR37844">
    <property type="entry name" value="SER/THR PROTEIN PHOSPHATASE SUPERFAMILY (AFU_ORTHOLOGUE AFUA_1G14840)"/>
    <property type="match status" value="1"/>
</dbReference>
<proteinExistence type="predicted"/>
<dbReference type="InterPro" id="IPR004843">
    <property type="entry name" value="Calcineurin-like_PHP"/>
</dbReference>
<reference evidence="2 3" key="1">
    <citation type="journal article" date="2011" name="Proc. Natl. Acad. Sci. U.S.A.">
        <title>Mimivirus shows dramatic genome reduction after intraamoebal culture.</title>
        <authorList>
            <person name="Boyer M."/>
            <person name="Azza S."/>
            <person name="Barrassi L."/>
            <person name="Klose T."/>
            <person name="Campocasso A."/>
            <person name="Pagnier I."/>
            <person name="Fournous G."/>
            <person name="Borg A."/>
            <person name="Robert C."/>
            <person name="Zhang X."/>
            <person name="Desnues C."/>
            <person name="Henrissat B."/>
            <person name="Rossmann M.G."/>
            <person name="La Scola B."/>
            <person name="Raoult D."/>
        </authorList>
    </citation>
    <scope>NUCLEOTIDE SEQUENCE [LARGE SCALE GENOMIC DNA]</scope>
    <source>
        <strain evidence="2">M4</strain>
    </source>
</reference>
<dbReference type="InterPro" id="IPR029052">
    <property type="entry name" value="Metallo-depent_PP-like"/>
</dbReference>
<dbReference type="Pfam" id="PF00149">
    <property type="entry name" value="Metallophos"/>
    <property type="match status" value="1"/>
</dbReference>
<dbReference type="SUPFAM" id="SSF56300">
    <property type="entry name" value="Metallo-dependent phosphatases"/>
    <property type="match status" value="1"/>
</dbReference>
<dbReference type="Gene3D" id="3.60.21.10">
    <property type="match status" value="1"/>
</dbReference>
<evidence type="ECO:0000313" key="3">
    <source>
        <dbReference type="Proteomes" id="UP000240552"/>
    </source>
</evidence>
<accession>F8V646</accession>
<organism evidence="2 3">
    <name type="scientific">Acanthamoeba polyphaga mimivirus</name>
    <name type="common">APMV</name>
    <dbReference type="NCBI Taxonomy" id="212035"/>
    <lineage>
        <taxon>Viruses</taxon>
        <taxon>Varidnaviria</taxon>
        <taxon>Bamfordvirae</taxon>
        <taxon>Nucleocytoviricota</taxon>
        <taxon>Megaviricetes</taxon>
        <taxon>Imitervirales</taxon>
        <taxon>Mimiviridae</taxon>
        <taxon>Megamimivirinae</taxon>
        <taxon>Mimivirus</taxon>
        <taxon>Mimivirus bradfordmassiliense</taxon>
    </lineage>
</organism>
<dbReference type="GO" id="GO:0016787">
    <property type="term" value="F:hydrolase activity"/>
    <property type="evidence" value="ECO:0007669"/>
    <property type="project" value="InterPro"/>
</dbReference>